<accession>A0A8D9UHU6</accession>
<sequence length="162" mass="18919">MIGEMQTVSSVTFGIPSDFPSLVDSVVGSLKKGYRDYCFTNKQLKEIIEKCHEANVSFAYRKQLDEDYKIEYIELIPCTFYFAETVDENKVENIQVEMENLPVALIFCPKNNKTDITIDADYQEKNEKRVKSYKKLAYFDEDGYPVYIEDLTRMRKEKENGV</sequence>
<name>A0A8D9UHU6_9VIRU</name>
<protein>
    <submittedName>
        <fullName evidence="1">Uncharacterized protein</fullName>
    </submittedName>
</protein>
<proteinExistence type="predicted"/>
<evidence type="ECO:0000313" key="1">
    <source>
        <dbReference type="EMBL" id="DAD55963.1"/>
    </source>
</evidence>
<reference evidence="1" key="1">
    <citation type="journal article" date="2021" name="Proc. Natl. Acad. Sci. U.S.A.">
        <title>A Catalog of Tens of Thousands of Viruses from Human Metagenomes Reveals Hidden Associations with Chronic Diseases.</title>
        <authorList>
            <person name="Tisza M.J."/>
            <person name="Buck C.B."/>
        </authorList>
    </citation>
    <scope>NUCLEOTIDE SEQUENCE</scope>
    <source>
        <strain evidence="1">CtOZu12</strain>
    </source>
</reference>
<dbReference type="EMBL" id="BK029940">
    <property type="protein sequence ID" value="DAD55963.1"/>
    <property type="molecule type" value="Genomic_DNA"/>
</dbReference>
<organism evidence="1">
    <name type="scientific">Bacteriophage sp</name>
    <dbReference type="NCBI Taxonomy" id="38018"/>
    <lineage>
        <taxon>Viruses</taxon>
    </lineage>
</organism>